<name>A0A318JSS9_9NOCA</name>
<keyword evidence="2" id="KW-1185">Reference proteome</keyword>
<dbReference type="AlphaFoldDB" id="A0A318JSS9"/>
<sequence length="65" mass="6730">MTEQTSAPEDLAAACARLQGELDDMLGKRDADEAVGSLDSAVASLKGVEQRNVSSVQLVALDSPV</sequence>
<dbReference type="Proteomes" id="UP000247569">
    <property type="component" value="Unassembled WGS sequence"/>
</dbReference>
<accession>A0A318JSS9</accession>
<dbReference type="OrthoDB" id="4326938at2"/>
<comment type="caution">
    <text evidence="1">The sequence shown here is derived from an EMBL/GenBank/DDBJ whole genome shotgun (WGS) entry which is preliminary data.</text>
</comment>
<protein>
    <submittedName>
        <fullName evidence="1">Uncharacterized protein</fullName>
    </submittedName>
</protein>
<gene>
    <name evidence="1" type="ORF">DFR70_115113</name>
</gene>
<proteinExistence type="predicted"/>
<organism evidence="1 2">
    <name type="scientific">Nocardia tenerifensis</name>
    <dbReference type="NCBI Taxonomy" id="228006"/>
    <lineage>
        <taxon>Bacteria</taxon>
        <taxon>Bacillati</taxon>
        <taxon>Actinomycetota</taxon>
        <taxon>Actinomycetes</taxon>
        <taxon>Mycobacteriales</taxon>
        <taxon>Nocardiaceae</taxon>
        <taxon>Nocardia</taxon>
    </lineage>
</organism>
<reference evidence="1 2" key="1">
    <citation type="submission" date="2018-05" db="EMBL/GenBank/DDBJ databases">
        <title>Genomic Encyclopedia of Type Strains, Phase IV (KMG-IV): sequencing the most valuable type-strain genomes for metagenomic binning, comparative biology and taxonomic classification.</title>
        <authorList>
            <person name="Goeker M."/>
        </authorList>
    </citation>
    <scope>NUCLEOTIDE SEQUENCE [LARGE SCALE GENOMIC DNA]</scope>
    <source>
        <strain evidence="1 2">DSM 44704</strain>
    </source>
</reference>
<dbReference type="RefSeq" id="WP_040742711.1">
    <property type="nucleotide sequence ID" value="NZ_QJKF01000015.1"/>
</dbReference>
<evidence type="ECO:0000313" key="1">
    <source>
        <dbReference type="EMBL" id="PXX58140.1"/>
    </source>
</evidence>
<dbReference type="EMBL" id="QJKF01000015">
    <property type="protein sequence ID" value="PXX58140.1"/>
    <property type="molecule type" value="Genomic_DNA"/>
</dbReference>
<evidence type="ECO:0000313" key="2">
    <source>
        <dbReference type="Proteomes" id="UP000247569"/>
    </source>
</evidence>